<organism evidence="1 2">
    <name type="scientific">Actinomadura viridis</name>
    <dbReference type="NCBI Taxonomy" id="58110"/>
    <lineage>
        <taxon>Bacteria</taxon>
        <taxon>Bacillati</taxon>
        <taxon>Actinomycetota</taxon>
        <taxon>Actinomycetes</taxon>
        <taxon>Streptosporangiales</taxon>
        <taxon>Thermomonosporaceae</taxon>
        <taxon>Actinomadura</taxon>
    </lineage>
</organism>
<reference evidence="1" key="1">
    <citation type="submission" date="2020-11" db="EMBL/GenBank/DDBJ databases">
        <title>Sequencing the genomes of 1000 actinobacteria strains.</title>
        <authorList>
            <person name="Klenk H.-P."/>
        </authorList>
    </citation>
    <scope>NUCLEOTIDE SEQUENCE</scope>
    <source>
        <strain evidence="1">DSM 43175</strain>
    </source>
</reference>
<dbReference type="Proteomes" id="UP000614047">
    <property type="component" value="Unassembled WGS sequence"/>
</dbReference>
<dbReference type="RefSeq" id="WP_197012357.1">
    <property type="nucleotide sequence ID" value="NZ_BAABES010000010.1"/>
</dbReference>
<evidence type="ECO:0000313" key="1">
    <source>
        <dbReference type="EMBL" id="MBG6089811.1"/>
    </source>
</evidence>
<accession>A0A931GNR5</accession>
<keyword evidence="2" id="KW-1185">Reference proteome</keyword>
<dbReference type="EMBL" id="JADOUA010000001">
    <property type="protein sequence ID" value="MBG6089811.1"/>
    <property type="molecule type" value="Genomic_DNA"/>
</dbReference>
<protein>
    <submittedName>
        <fullName evidence="1">Uncharacterized protein</fullName>
    </submittedName>
</protein>
<name>A0A931GNR5_9ACTN</name>
<proteinExistence type="predicted"/>
<sequence length="81" mass="9228">MTAMTSTAHPLVKQHDFIPRRMLIGTSTLHADTCWTTADGYVVYRTGAYAYWVRERNGRYARQSTLADAHADIAWLRAKGR</sequence>
<comment type="caution">
    <text evidence="1">The sequence shown here is derived from an EMBL/GenBank/DDBJ whole genome shotgun (WGS) entry which is preliminary data.</text>
</comment>
<evidence type="ECO:0000313" key="2">
    <source>
        <dbReference type="Proteomes" id="UP000614047"/>
    </source>
</evidence>
<gene>
    <name evidence="1" type="ORF">IW256_003924</name>
</gene>
<dbReference type="AlphaFoldDB" id="A0A931GNR5"/>